<comment type="caution">
    <text evidence="1">The sequence shown here is derived from an EMBL/GenBank/DDBJ whole genome shotgun (WGS) entry which is preliminary data.</text>
</comment>
<evidence type="ECO:0000313" key="1">
    <source>
        <dbReference type="EMBL" id="GHF59416.1"/>
    </source>
</evidence>
<sequence length="560" mass="54608">MSHPAQTLHDFVLTLLTDDSARSAFSTDPTAALERAGLGDVTPQDIQEVAPLVADYAPVPAADALQSVISSLPTGNTEGLQGAIAQLSAVADAANALPELAPEQRGLPLSAPTVSGLPVTLPAVGDGLPTLPELGGEGERSLPVSAPELSGLPVALPDLGDGLPALPALGDGLPALPNLGDGLPALGEGLPALGEGLPALPNLGEGLPAAPELGTTLPLGTPDLSHGMPLIGDLPLNELPVSGLAHEATKFDGLPVDTDEIDGLNTPSVNGVPVSAPQLDLPGVGTVQTATSSTTDGFAGSAAYAGEQGAAAAGATAARDGVGLAGAADSQFGTVAGSGAAGTDAVAGGLESEGPLGAYSVVADGIPAGVPSFDSVGDLGRSLDEDALAKSAPAAGTLADYVSSGGQLVGEHVAGGTSTLGGYLTGVDGTVGQAVTATGAEASTQVTNGAESLSTQAPHLPVETPALPAPALPTEVPSHLPADLPVHVSAELPQSLPHLPVANPLPQAGDLEHAISSQPLSDSVDVSHNPVSDATHVLDHSVLSEAPGLGGLTDDLPFGH</sequence>
<organism evidence="1 2">
    <name type="scientific">Amycolatopsis bartoniae</name>
    <dbReference type="NCBI Taxonomy" id="941986"/>
    <lineage>
        <taxon>Bacteria</taxon>
        <taxon>Bacillati</taxon>
        <taxon>Actinomycetota</taxon>
        <taxon>Actinomycetes</taxon>
        <taxon>Pseudonocardiales</taxon>
        <taxon>Pseudonocardiaceae</taxon>
        <taxon>Amycolatopsis</taxon>
    </lineage>
</organism>
<dbReference type="RefSeq" id="WP_145936040.1">
    <property type="nucleotide sequence ID" value="NZ_BNAV01000004.1"/>
</dbReference>
<dbReference type="InterPro" id="IPR049709">
    <property type="entry name" value="IniB-like_N"/>
</dbReference>
<proteinExistence type="predicted"/>
<protein>
    <submittedName>
        <fullName evidence="1">Uncharacterized protein</fullName>
    </submittedName>
</protein>
<reference evidence="1" key="2">
    <citation type="submission" date="2020-09" db="EMBL/GenBank/DDBJ databases">
        <authorList>
            <person name="Sun Q."/>
            <person name="Zhou Y."/>
        </authorList>
    </citation>
    <scope>NUCLEOTIDE SEQUENCE</scope>
    <source>
        <strain evidence="1">CGMCC 4.7679</strain>
    </source>
</reference>
<gene>
    <name evidence="1" type="ORF">GCM10017566_36200</name>
</gene>
<dbReference type="Proteomes" id="UP000658656">
    <property type="component" value="Unassembled WGS sequence"/>
</dbReference>
<name>A0A8H9M5U0_9PSEU</name>
<dbReference type="NCBIfam" id="NF038175">
    <property type="entry name" value="IniB_NTERM"/>
    <property type="match status" value="1"/>
</dbReference>
<evidence type="ECO:0000313" key="2">
    <source>
        <dbReference type="Proteomes" id="UP000658656"/>
    </source>
</evidence>
<dbReference type="EMBL" id="BNAV01000004">
    <property type="protein sequence ID" value="GHF59416.1"/>
    <property type="molecule type" value="Genomic_DNA"/>
</dbReference>
<reference evidence="1" key="1">
    <citation type="journal article" date="2014" name="Int. J. Syst. Evol. Microbiol.">
        <title>Complete genome sequence of Corynebacterium casei LMG S-19264T (=DSM 44701T), isolated from a smear-ripened cheese.</title>
        <authorList>
            <consortium name="US DOE Joint Genome Institute (JGI-PGF)"/>
            <person name="Walter F."/>
            <person name="Albersmeier A."/>
            <person name="Kalinowski J."/>
            <person name="Ruckert C."/>
        </authorList>
    </citation>
    <scope>NUCLEOTIDE SEQUENCE</scope>
    <source>
        <strain evidence="1">CGMCC 4.7679</strain>
    </source>
</reference>
<dbReference type="AlphaFoldDB" id="A0A8H9M5U0"/>
<keyword evidence="2" id="KW-1185">Reference proteome</keyword>
<dbReference type="OrthoDB" id="3403955at2"/>
<accession>A0A8H9M5U0</accession>